<proteinExistence type="predicted"/>
<evidence type="ECO:0000313" key="3">
    <source>
        <dbReference type="EMBL" id="KAJ8975498.1"/>
    </source>
</evidence>
<dbReference type="Proteomes" id="UP001162164">
    <property type="component" value="Unassembled WGS sequence"/>
</dbReference>
<feature type="region of interest" description="Disordered" evidence="2">
    <location>
        <begin position="253"/>
        <end position="275"/>
    </location>
</feature>
<accession>A0ABQ9JBD8</accession>
<organism evidence="3 4">
    <name type="scientific">Molorchus minor</name>
    <dbReference type="NCBI Taxonomy" id="1323400"/>
    <lineage>
        <taxon>Eukaryota</taxon>
        <taxon>Metazoa</taxon>
        <taxon>Ecdysozoa</taxon>
        <taxon>Arthropoda</taxon>
        <taxon>Hexapoda</taxon>
        <taxon>Insecta</taxon>
        <taxon>Pterygota</taxon>
        <taxon>Neoptera</taxon>
        <taxon>Endopterygota</taxon>
        <taxon>Coleoptera</taxon>
        <taxon>Polyphaga</taxon>
        <taxon>Cucujiformia</taxon>
        <taxon>Chrysomeloidea</taxon>
        <taxon>Cerambycidae</taxon>
        <taxon>Lamiinae</taxon>
        <taxon>Monochamini</taxon>
        <taxon>Molorchus</taxon>
    </lineage>
</organism>
<sequence length="275" mass="31167">MSSRMRHLRSAAVSKKSTENALLVYFDEKSKVVCSSTLWAHYSMLKSVINIRENVDISKFPKLLAFFEEKNSACQMERTANLNLLGSHGCSYCGRARACRGKELVDLEVDDVRDMGDFFLITVRNTKNKVDRNFVINNSEKNIDIVKIFRKYVALRKIETPHSKFFVQYINRECTKRPVGKNMFEHCFQRTSTPLLADSVALIDVLKRHGGWKSSNVVKGYVESSIKNKQKISDKIFGQVVDLSSMDVRSSSSLSPPVSAALSEQTSVQYENDNG</sequence>
<gene>
    <name evidence="3" type="ORF">NQ317_017005</name>
</gene>
<name>A0ABQ9JBD8_9CUCU</name>
<dbReference type="Gene3D" id="1.10.443.10">
    <property type="entry name" value="Intergrase catalytic core"/>
    <property type="match status" value="1"/>
</dbReference>
<dbReference type="InterPro" id="IPR013762">
    <property type="entry name" value="Integrase-like_cat_sf"/>
</dbReference>
<evidence type="ECO:0000256" key="2">
    <source>
        <dbReference type="SAM" id="MobiDB-lite"/>
    </source>
</evidence>
<protein>
    <submittedName>
        <fullName evidence="3">Uncharacterized protein</fullName>
    </submittedName>
</protein>
<feature type="non-terminal residue" evidence="3">
    <location>
        <position position="275"/>
    </location>
</feature>
<reference evidence="3" key="1">
    <citation type="journal article" date="2023" name="Insect Mol. Biol.">
        <title>Genome sequencing provides insights into the evolution of gene families encoding plant cell wall-degrading enzymes in longhorned beetles.</title>
        <authorList>
            <person name="Shin N.R."/>
            <person name="Okamura Y."/>
            <person name="Kirsch R."/>
            <person name="Pauchet Y."/>
        </authorList>
    </citation>
    <scope>NUCLEOTIDE SEQUENCE</scope>
    <source>
        <strain evidence="3">MMC_N1</strain>
    </source>
</reference>
<keyword evidence="1" id="KW-0233">DNA recombination</keyword>
<dbReference type="InterPro" id="IPR011010">
    <property type="entry name" value="DNA_brk_join_enz"/>
</dbReference>
<comment type="caution">
    <text evidence="3">The sequence shown here is derived from an EMBL/GenBank/DDBJ whole genome shotgun (WGS) entry which is preliminary data.</text>
</comment>
<keyword evidence="4" id="KW-1185">Reference proteome</keyword>
<dbReference type="EMBL" id="JAPWTJ010000813">
    <property type="protein sequence ID" value="KAJ8975498.1"/>
    <property type="molecule type" value="Genomic_DNA"/>
</dbReference>
<dbReference type="SUPFAM" id="SSF56349">
    <property type="entry name" value="DNA breaking-rejoining enzymes"/>
    <property type="match status" value="1"/>
</dbReference>
<evidence type="ECO:0000256" key="1">
    <source>
        <dbReference type="ARBA" id="ARBA00023172"/>
    </source>
</evidence>
<evidence type="ECO:0000313" key="4">
    <source>
        <dbReference type="Proteomes" id="UP001162164"/>
    </source>
</evidence>
<feature type="compositionally biased region" description="Low complexity" evidence="2">
    <location>
        <begin position="253"/>
        <end position="263"/>
    </location>
</feature>
<feature type="compositionally biased region" description="Polar residues" evidence="2">
    <location>
        <begin position="264"/>
        <end position="275"/>
    </location>
</feature>